<dbReference type="AlphaFoldDB" id="A0A497XKH9"/>
<comment type="caution">
    <text evidence="1">The sequence shown here is derived from an EMBL/GenBank/DDBJ whole genome shotgun (WGS) entry which is preliminary data.</text>
</comment>
<reference evidence="1 2" key="1">
    <citation type="submission" date="2018-10" db="EMBL/GenBank/DDBJ databases">
        <title>Genomic Encyclopedia of Type Strains, Phase IV (KMG-IV): sequencing the most valuable type-strain genomes for metagenomic binning, comparative biology and taxonomic classification.</title>
        <authorList>
            <person name="Goeker M."/>
        </authorList>
    </citation>
    <scope>NUCLEOTIDE SEQUENCE [LARGE SCALE GENOMIC DNA]</scope>
    <source>
        <strain evidence="1 2">DSM 26916</strain>
    </source>
</reference>
<evidence type="ECO:0000313" key="2">
    <source>
        <dbReference type="Proteomes" id="UP000268908"/>
    </source>
</evidence>
<evidence type="ECO:0000313" key="1">
    <source>
        <dbReference type="EMBL" id="RLJ67897.1"/>
    </source>
</evidence>
<dbReference type="Proteomes" id="UP000268908">
    <property type="component" value="Unassembled WGS sequence"/>
</dbReference>
<organism evidence="1 2">
    <name type="scientific">Sulfurisoma sediminicola</name>
    <dbReference type="NCBI Taxonomy" id="1381557"/>
    <lineage>
        <taxon>Bacteria</taxon>
        <taxon>Pseudomonadati</taxon>
        <taxon>Pseudomonadota</taxon>
        <taxon>Betaproteobacteria</taxon>
        <taxon>Nitrosomonadales</taxon>
        <taxon>Sterolibacteriaceae</taxon>
        <taxon>Sulfurisoma</taxon>
    </lineage>
</organism>
<gene>
    <name evidence="1" type="ORF">DFR35_0450</name>
</gene>
<protein>
    <submittedName>
        <fullName evidence="1">Uncharacterized protein</fullName>
    </submittedName>
</protein>
<name>A0A497XKH9_9PROT</name>
<proteinExistence type="predicted"/>
<keyword evidence="2" id="KW-1185">Reference proteome</keyword>
<sequence length="38" mass="4360">MWALLLELGIAAALVFVAWRVWPKETPTNPPKEPRNDE</sequence>
<dbReference type="EMBL" id="RCCI01000004">
    <property type="protein sequence ID" value="RLJ67897.1"/>
    <property type="molecule type" value="Genomic_DNA"/>
</dbReference>
<accession>A0A497XKH9</accession>